<keyword evidence="3" id="KW-1185">Reference proteome</keyword>
<name>A0AAJ6YKC2_9HYME</name>
<feature type="transmembrane region" description="Helical" evidence="2">
    <location>
        <begin position="139"/>
        <end position="162"/>
    </location>
</feature>
<dbReference type="AlphaFoldDB" id="A0AAJ6YKC2"/>
<evidence type="ECO:0000313" key="4">
    <source>
        <dbReference type="RefSeq" id="XP_011499684.1"/>
    </source>
</evidence>
<reference evidence="4" key="1">
    <citation type="submission" date="2025-08" db="UniProtKB">
        <authorList>
            <consortium name="RefSeq"/>
        </authorList>
    </citation>
    <scope>IDENTIFICATION</scope>
</reference>
<gene>
    <name evidence="4" type="primary">LOC105363636</name>
</gene>
<protein>
    <submittedName>
        <fullName evidence="4">Uncharacterized protein LOC105363636</fullName>
    </submittedName>
</protein>
<evidence type="ECO:0000256" key="2">
    <source>
        <dbReference type="SAM" id="Phobius"/>
    </source>
</evidence>
<keyword evidence="2" id="KW-0472">Membrane</keyword>
<proteinExistence type="predicted"/>
<sequence>MDDGSTAEWSGPSRSARDHQEARCHRCACEDTATNYGGWLFEDEPPPYASLVEPERHHPGWPYVLPGRPYEDAGEPRSIARPLVSIPLTSYGIFKIEPPRYPAASAVGRTTPLQMPQHPRLLVEAGPVVKSSTGTARKYGAILIAATVIIFLMALSLMVRFVTEKSLWRG</sequence>
<organism evidence="3 4">
    <name type="scientific">Ceratosolen solmsi marchali</name>
    <dbReference type="NCBI Taxonomy" id="326594"/>
    <lineage>
        <taxon>Eukaryota</taxon>
        <taxon>Metazoa</taxon>
        <taxon>Ecdysozoa</taxon>
        <taxon>Arthropoda</taxon>
        <taxon>Hexapoda</taxon>
        <taxon>Insecta</taxon>
        <taxon>Pterygota</taxon>
        <taxon>Neoptera</taxon>
        <taxon>Endopterygota</taxon>
        <taxon>Hymenoptera</taxon>
        <taxon>Apocrita</taxon>
        <taxon>Proctotrupomorpha</taxon>
        <taxon>Chalcidoidea</taxon>
        <taxon>Agaonidae</taxon>
        <taxon>Agaoninae</taxon>
        <taxon>Ceratosolen</taxon>
    </lineage>
</organism>
<feature type="region of interest" description="Disordered" evidence="1">
    <location>
        <begin position="1"/>
        <end position="22"/>
    </location>
</feature>
<accession>A0AAJ6YKC2</accession>
<dbReference type="KEGG" id="csol:105363636"/>
<dbReference type="Proteomes" id="UP000695007">
    <property type="component" value="Unplaced"/>
</dbReference>
<dbReference type="GeneID" id="105363636"/>
<keyword evidence="2" id="KW-1133">Transmembrane helix</keyword>
<evidence type="ECO:0000313" key="3">
    <source>
        <dbReference type="Proteomes" id="UP000695007"/>
    </source>
</evidence>
<keyword evidence="2" id="KW-0812">Transmembrane</keyword>
<dbReference type="RefSeq" id="XP_011499684.1">
    <property type="nucleotide sequence ID" value="XM_011501382.1"/>
</dbReference>
<evidence type="ECO:0000256" key="1">
    <source>
        <dbReference type="SAM" id="MobiDB-lite"/>
    </source>
</evidence>